<dbReference type="PANTHER" id="PTHR11736:SF14">
    <property type="entry name" value="NSE3 HOMOLOG, SMC5-SMC6 COMPLEX COMPONENT"/>
    <property type="match status" value="1"/>
</dbReference>
<dbReference type="Gene3D" id="1.10.10.1210">
    <property type="entry name" value="MAGE homology domain, winged helix WH2 motif"/>
    <property type="match status" value="1"/>
</dbReference>
<dbReference type="Pfam" id="PF17316">
    <property type="entry name" value="Perilipin_2"/>
    <property type="match status" value="1"/>
</dbReference>
<organism evidence="3 4">
    <name type="scientific">Aspergillus coremiiformis</name>
    <dbReference type="NCBI Taxonomy" id="138285"/>
    <lineage>
        <taxon>Eukaryota</taxon>
        <taxon>Fungi</taxon>
        <taxon>Dikarya</taxon>
        <taxon>Ascomycota</taxon>
        <taxon>Pezizomycotina</taxon>
        <taxon>Eurotiomycetes</taxon>
        <taxon>Eurotiomycetidae</taxon>
        <taxon>Eurotiales</taxon>
        <taxon>Aspergillaceae</taxon>
        <taxon>Aspergillus</taxon>
        <taxon>Aspergillus subgen. Circumdati</taxon>
    </lineage>
</organism>
<accession>A0A5N6Z933</accession>
<sequence length="493" mass="54843">MGENAVNGDKVHSHFIHHLTSYPIVSDSITVFKSNKYGAKSLEYADQSYDRIAKPFLPYFSKPYEYIAPYVARADSLGDHGLTQIDSRFPIIKKDTETLRGTISYPVRLVGDVTTHLLDTYGAEYKKCGGDGVVASGKALITTSLVLSQESLGFISSLLQAKKEQDPDDSASDPPTLEPTRPQRRRTGDAAPSPDSSDTDENPTLHPRNTDVMVKKLVRLALATEYSRQPIRRTDISTKVLGEQGTRQFKPVFAAAQLVLQEKFGMQMVELPGREKVTIHQRRAAQKLERSSSSTTTKSWILISTLPAAYRTPAILPPTKAPWESSYTGLYSFIISVILLNGGSLPEQKLDRYLKRMNADTYTPLDRTDRLLQRLCKEGYLVRTREMDGGEEVIEYMVGPRGKVEVGPQGVAGLVREVYGRQRAVEDGDTGTAAENKEMEEFESRLARSLGIAGPPRPAEDPNENENGNGEMQESRPSQRRRRPAESEEDSDE</sequence>
<feature type="compositionally biased region" description="Low complexity" evidence="1">
    <location>
        <begin position="465"/>
        <end position="476"/>
    </location>
</feature>
<dbReference type="AlphaFoldDB" id="A0A5N6Z933"/>
<feature type="region of interest" description="Disordered" evidence="1">
    <location>
        <begin position="426"/>
        <end position="493"/>
    </location>
</feature>
<feature type="region of interest" description="Disordered" evidence="1">
    <location>
        <begin position="163"/>
        <end position="210"/>
    </location>
</feature>
<evidence type="ECO:0000256" key="1">
    <source>
        <dbReference type="SAM" id="MobiDB-lite"/>
    </source>
</evidence>
<dbReference type="InterPro" id="IPR002190">
    <property type="entry name" value="MHD_dom"/>
</dbReference>
<dbReference type="EMBL" id="ML739126">
    <property type="protein sequence ID" value="KAE8352560.1"/>
    <property type="molecule type" value="Genomic_DNA"/>
</dbReference>
<name>A0A5N6Z933_9EURO</name>
<reference evidence="4" key="1">
    <citation type="submission" date="2019-04" db="EMBL/GenBank/DDBJ databases">
        <title>Friends and foes A comparative genomics studyof 23 Aspergillus species from section Flavi.</title>
        <authorList>
            <consortium name="DOE Joint Genome Institute"/>
            <person name="Kjaerbolling I."/>
            <person name="Vesth T."/>
            <person name="Frisvad J.C."/>
            <person name="Nybo J.L."/>
            <person name="Theobald S."/>
            <person name="Kildgaard S."/>
            <person name="Isbrandt T."/>
            <person name="Kuo A."/>
            <person name="Sato A."/>
            <person name="Lyhne E.K."/>
            <person name="Kogle M.E."/>
            <person name="Wiebenga A."/>
            <person name="Kun R.S."/>
            <person name="Lubbers R.J."/>
            <person name="Makela M.R."/>
            <person name="Barry K."/>
            <person name="Chovatia M."/>
            <person name="Clum A."/>
            <person name="Daum C."/>
            <person name="Haridas S."/>
            <person name="He G."/>
            <person name="LaButti K."/>
            <person name="Lipzen A."/>
            <person name="Mondo S."/>
            <person name="Riley R."/>
            <person name="Salamov A."/>
            <person name="Simmons B.A."/>
            <person name="Magnuson J.K."/>
            <person name="Henrissat B."/>
            <person name="Mortensen U.H."/>
            <person name="Larsen T.O."/>
            <person name="Devries R.P."/>
            <person name="Grigoriev I.V."/>
            <person name="Machida M."/>
            <person name="Baker S.E."/>
            <person name="Andersen M.R."/>
        </authorList>
    </citation>
    <scope>NUCLEOTIDE SEQUENCE [LARGE SCALE GENOMIC DNA]</scope>
    <source>
        <strain evidence="4">CBS 553.77</strain>
    </source>
</reference>
<keyword evidence="4" id="KW-1185">Reference proteome</keyword>
<evidence type="ECO:0000259" key="2">
    <source>
        <dbReference type="SMART" id="SM01373"/>
    </source>
</evidence>
<evidence type="ECO:0000313" key="3">
    <source>
        <dbReference type="EMBL" id="KAE8352560.1"/>
    </source>
</evidence>
<dbReference type="InterPro" id="IPR041898">
    <property type="entry name" value="MAGE_WH1"/>
</dbReference>
<dbReference type="Pfam" id="PF01454">
    <property type="entry name" value="MAGE"/>
    <property type="match status" value="1"/>
</dbReference>
<protein>
    <submittedName>
        <fullName evidence="3">MAGE-domain-containing protein</fullName>
    </submittedName>
</protein>
<dbReference type="GO" id="GO:0005634">
    <property type="term" value="C:nucleus"/>
    <property type="evidence" value="ECO:0007669"/>
    <property type="project" value="TreeGrafter"/>
</dbReference>
<feature type="domain" description="MAGE" evidence="2">
    <location>
        <begin position="217"/>
        <end position="411"/>
    </location>
</feature>
<proteinExistence type="predicted"/>
<dbReference type="Proteomes" id="UP000327118">
    <property type="component" value="Unassembled WGS sequence"/>
</dbReference>
<evidence type="ECO:0000313" key="4">
    <source>
        <dbReference type="Proteomes" id="UP000327118"/>
    </source>
</evidence>
<dbReference type="Gene3D" id="1.10.10.1200">
    <property type="entry name" value="MAGE homology domain, winged helix WH1 motif"/>
    <property type="match status" value="1"/>
</dbReference>
<dbReference type="GO" id="GO:0006281">
    <property type="term" value="P:DNA repair"/>
    <property type="evidence" value="ECO:0007669"/>
    <property type="project" value="TreeGrafter"/>
</dbReference>
<dbReference type="SMART" id="SM01373">
    <property type="entry name" value="MAGE"/>
    <property type="match status" value="1"/>
</dbReference>
<gene>
    <name evidence="3" type="ORF">BDV28DRAFT_157784</name>
</gene>
<dbReference type="InterPro" id="IPR041899">
    <property type="entry name" value="MAGE_WH2"/>
</dbReference>
<dbReference type="OrthoDB" id="205198at2759"/>
<dbReference type="InterPro" id="IPR037445">
    <property type="entry name" value="MAGE"/>
</dbReference>
<feature type="compositionally biased region" description="Basic and acidic residues" evidence="1">
    <location>
        <begin position="435"/>
        <end position="446"/>
    </location>
</feature>
<dbReference type="PANTHER" id="PTHR11736">
    <property type="entry name" value="MELANOMA-ASSOCIATED ANTIGEN MAGE ANTIGEN"/>
    <property type="match status" value="1"/>
</dbReference>